<protein>
    <submittedName>
        <fullName evidence="1">Uncharacterized protein</fullName>
    </submittedName>
</protein>
<dbReference type="STRING" id="1619044.UY92_C0019G0003"/>
<accession>A0A0G2AJN4</accession>
<dbReference type="AlphaFoldDB" id="A0A0G2AJN4"/>
<proteinExistence type="predicted"/>
<reference evidence="1 2" key="1">
    <citation type="journal article" date="2015" name="Nature">
        <title>rRNA introns, odd ribosomes, and small enigmatic genomes across a large radiation of phyla.</title>
        <authorList>
            <person name="Brown C.T."/>
            <person name="Hug L.A."/>
            <person name="Thomas B.C."/>
            <person name="Sharon I."/>
            <person name="Castelle C.J."/>
            <person name="Singh A."/>
            <person name="Wilkins M.J."/>
            <person name="Williams K.H."/>
            <person name="Banfield J.F."/>
        </authorList>
    </citation>
    <scope>NUCLEOTIDE SEQUENCE [LARGE SCALE GENOMIC DNA]</scope>
</reference>
<gene>
    <name evidence="1" type="ORF">UY92_C0019G0003</name>
</gene>
<sequence length="112" mass="12963">MTQPQRVVRVAPMYLAPKPARSRPAVLVVLTLNGQDDTRDAEDEAHEVIVFYSWFQMRDWVNYETRLDTLQQREAQQLLSTFEHYLPADTPCSPEKRFDGECAEILAQLLPV</sequence>
<dbReference type="EMBL" id="LCRX01000019">
    <property type="protein sequence ID" value="KKW41447.1"/>
    <property type="molecule type" value="Genomic_DNA"/>
</dbReference>
<evidence type="ECO:0000313" key="1">
    <source>
        <dbReference type="EMBL" id="KKW41447.1"/>
    </source>
</evidence>
<organism evidence="1 2">
    <name type="scientific">Candidatus Magasanikbacteria bacterium GW2011_GWA2_56_11</name>
    <dbReference type="NCBI Taxonomy" id="1619044"/>
    <lineage>
        <taxon>Bacteria</taxon>
        <taxon>Candidatus Magasanikiibacteriota</taxon>
    </lineage>
</organism>
<evidence type="ECO:0000313" key="2">
    <source>
        <dbReference type="Proteomes" id="UP000033870"/>
    </source>
</evidence>
<comment type="caution">
    <text evidence="1">The sequence shown here is derived from an EMBL/GenBank/DDBJ whole genome shotgun (WGS) entry which is preliminary data.</text>
</comment>
<name>A0A0G2AJN4_9BACT</name>
<dbReference type="Proteomes" id="UP000033870">
    <property type="component" value="Unassembled WGS sequence"/>
</dbReference>